<protein>
    <submittedName>
        <fullName evidence="1">Uncharacterized protein</fullName>
    </submittedName>
</protein>
<sequence length="181" mass="19423">MCTAKEAIYLERMLGVGDTVTMGRLGAGGKKKLQLAALASSRTDLVGHNEIVVSNGQHGHPHHGLGRTRLQDALLEEELKRSSRFCEQQNRLNKLKSTGGGGGGGVGRGSGGVVPTLYGSDFDLYRKEQDYVVQKPPSSHLWSSLKAAKSKMKGKLAAHILKEKDVNKENTTNGDCPEATV</sequence>
<proteinExistence type="predicted"/>
<name>A0A182IY23_ANOAO</name>
<accession>A0A182IY23</accession>
<dbReference type="EnsemblMetazoa" id="AATE007698-RA">
    <property type="protein sequence ID" value="AATE007698-PA.1"/>
    <property type="gene ID" value="AATE007698"/>
</dbReference>
<dbReference type="VEuPathDB" id="VectorBase:AATE007698"/>
<reference evidence="1" key="1">
    <citation type="submission" date="2022-08" db="UniProtKB">
        <authorList>
            <consortium name="EnsemblMetazoa"/>
        </authorList>
    </citation>
    <scope>IDENTIFICATION</scope>
    <source>
        <strain evidence="1">EBRO</strain>
    </source>
</reference>
<evidence type="ECO:0000313" key="1">
    <source>
        <dbReference type="EnsemblMetazoa" id="AATE007698-PA.1"/>
    </source>
</evidence>
<dbReference type="AlphaFoldDB" id="A0A182IY23"/>
<organism evidence="1">
    <name type="scientific">Anopheles atroparvus</name>
    <name type="common">European mosquito</name>
    <dbReference type="NCBI Taxonomy" id="41427"/>
    <lineage>
        <taxon>Eukaryota</taxon>
        <taxon>Metazoa</taxon>
        <taxon>Ecdysozoa</taxon>
        <taxon>Arthropoda</taxon>
        <taxon>Hexapoda</taxon>
        <taxon>Insecta</taxon>
        <taxon>Pterygota</taxon>
        <taxon>Neoptera</taxon>
        <taxon>Endopterygota</taxon>
        <taxon>Diptera</taxon>
        <taxon>Nematocera</taxon>
        <taxon>Culicoidea</taxon>
        <taxon>Culicidae</taxon>
        <taxon>Anophelinae</taxon>
        <taxon>Anopheles</taxon>
    </lineage>
</organism>